<reference evidence="2 3" key="1">
    <citation type="submission" date="2014-09" db="EMBL/GenBank/DDBJ databases">
        <authorList>
            <person name="Hornung B.V."/>
        </authorList>
    </citation>
    <scope>NUCLEOTIDE SEQUENCE [LARGE SCALE GENOMIC DNA]</scope>
    <source>
        <strain evidence="2 3">FRIFI</strain>
    </source>
</reference>
<dbReference type="Proteomes" id="UP000245695">
    <property type="component" value="Chromosome 1"/>
</dbReference>
<dbReference type="RefSeq" id="WP_166505381.1">
    <property type="nucleotide sequence ID" value="NZ_JAKNTL010000007.1"/>
</dbReference>
<keyword evidence="1" id="KW-0812">Transmembrane</keyword>
<keyword evidence="1" id="KW-1133">Transmembrane helix</keyword>
<dbReference type="KEGG" id="rhom:FRIFI_1299"/>
<proteinExistence type="predicted"/>
<dbReference type="EMBL" id="LN650648">
    <property type="protein sequence ID" value="CEI72834.1"/>
    <property type="molecule type" value="Genomic_DNA"/>
</dbReference>
<feature type="transmembrane region" description="Helical" evidence="1">
    <location>
        <begin position="7"/>
        <end position="28"/>
    </location>
</feature>
<keyword evidence="3" id="KW-1185">Reference proteome</keyword>
<evidence type="ECO:0000313" key="3">
    <source>
        <dbReference type="Proteomes" id="UP000245695"/>
    </source>
</evidence>
<evidence type="ECO:0000313" key="2">
    <source>
        <dbReference type="EMBL" id="CEI72834.1"/>
    </source>
</evidence>
<gene>
    <name evidence="2" type="ORF">FRIFI_1299</name>
</gene>
<dbReference type="AlphaFoldDB" id="A0A2P2BUZ7"/>
<keyword evidence="1" id="KW-0472">Membrane</keyword>
<evidence type="ECO:0000256" key="1">
    <source>
        <dbReference type="SAM" id="Phobius"/>
    </source>
</evidence>
<organism evidence="2 3">
    <name type="scientific">Romboutsia hominis</name>
    <dbReference type="NCBI Taxonomy" id="1507512"/>
    <lineage>
        <taxon>Bacteria</taxon>
        <taxon>Bacillati</taxon>
        <taxon>Bacillota</taxon>
        <taxon>Clostridia</taxon>
        <taxon>Peptostreptococcales</taxon>
        <taxon>Peptostreptococcaceae</taxon>
        <taxon>Romboutsia</taxon>
    </lineage>
</organism>
<name>A0A2P2BUZ7_9FIRM</name>
<protein>
    <submittedName>
        <fullName evidence="2">Uncharacterized protein</fullName>
    </submittedName>
</protein>
<sequence>MKKIQKYISILCIVFLFLVISVNINSYANEPIMEYKFTVEQQKVKRAEFIWRICIEKLRQEKVLSNTDAKAINKYISDKMENKRYEAHINNYKYQKNALKIKNVDNIVSKNIITKEQGEILKKELSKYNLNNLEY</sequence>
<accession>A0A2P2BUZ7</accession>